<proteinExistence type="predicted"/>
<dbReference type="InterPro" id="IPR036179">
    <property type="entry name" value="Ig-like_dom_sf"/>
</dbReference>
<dbReference type="GO" id="GO:0042289">
    <property type="term" value="F:MHC class II protein binding"/>
    <property type="evidence" value="ECO:0007669"/>
    <property type="project" value="TreeGrafter"/>
</dbReference>
<protein>
    <recommendedName>
        <fullName evidence="3">Ig-like domain-containing protein</fullName>
    </recommendedName>
</protein>
<dbReference type="Proteomes" id="UP001066276">
    <property type="component" value="Chromosome 7"/>
</dbReference>
<dbReference type="PROSITE" id="PS50835">
    <property type="entry name" value="IG_LIKE"/>
    <property type="match status" value="3"/>
</dbReference>
<dbReference type="InterPro" id="IPR003599">
    <property type="entry name" value="Ig_sub"/>
</dbReference>
<organism evidence="4 5">
    <name type="scientific">Pleurodeles waltl</name>
    <name type="common">Iberian ribbed newt</name>
    <dbReference type="NCBI Taxonomy" id="8319"/>
    <lineage>
        <taxon>Eukaryota</taxon>
        <taxon>Metazoa</taxon>
        <taxon>Chordata</taxon>
        <taxon>Craniata</taxon>
        <taxon>Vertebrata</taxon>
        <taxon>Euteleostomi</taxon>
        <taxon>Amphibia</taxon>
        <taxon>Batrachia</taxon>
        <taxon>Caudata</taxon>
        <taxon>Salamandroidea</taxon>
        <taxon>Salamandridae</taxon>
        <taxon>Pleurodelinae</taxon>
        <taxon>Pleurodeles</taxon>
    </lineage>
</organism>
<reference evidence="4" key="1">
    <citation type="journal article" date="2022" name="bioRxiv">
        <title>Sequencing and chromosome-scale assembly of the giantPleurodeles waltlgenome.</title>
        <authorList>
            <person name="Brown T."/>
            <person name="Elewa A."/>
            <person name="Iarovenko S."/>
            <person name="Subramanian E."/>
            <person name="Araus A.J."/>
            <person name="Petzold A."/>
            <person name="Susuki M."/>
            <person name="Suzuki K.-i.T."/>
            <person name="Hayashi T."/>
            <person name="Toyoda A."/>
            <person name="Oliveira C."/>
            <person name="Osipova E."/>
            <person name="Leigh N.D."/>
            <person name="Simon A."/>
            <person name="Yun M.H."/>
        </authorList>
    </citation>
    <scope>NUCLEOTIDE SEQUENCE</scope>
    <source>
        <strain evidence="4">20211129_DDA</strain>
        <tissue evidence="4">Liver</tissue>
    </source>
</reference>
<keyword evidence="1" id="KW-0393">Immunoglobulin domain</keyword>
<dbReference type="PANTHER" id="PTHR11422:SF12">
    <property type="entry name" value="MICROFIBRIL-ASSOCIATED GLYCOPROTEIN 3"/>
    <property type="match status" value="1"/>
</dbReference>
<dbReference type="PANTHER" id="PTHR11422">
    <property type="entry name" value="T-CELL SURFACE GLYCOPROTEIN CD4"/>
    <property type="match status" value="1"/>
</dbReference>
<evidence type="ECO:0000256" key="2">
    <source>
        <dbReference type="SAM" id="Phobius"/>
    </source>
</evidence>
<dbReference type="SMART" id="SM00409">
    <property type="entry name" value="IG"/>
    <property type="match status" value="4"/>
</dbReference>
<dbReference type="CDD" id="cd00096">
    <property type="entry name" value="Ig"/>
    <property type="match status" value="1"/>
</dbReference>
<dbReference type="GO" id="GO:0035723">
    <property type="term" value="P:interleukin-15-mediated signaling pathway"/>
    <property type="evidence" value="ECO:0007669"/>
    <property type="project" value="TreeGrafter"/>
</dbReference>
<keyword evidence="2" id="KW-1133">Transmembrane helix</keyword>
<evidence type="ECO:0000313" key="5">
    <source>
        <dbReference type="Proteomes" id="UP001066276"/>
    </source>
</evidence>
<dbReference type="GO" id="GO:0042110">
    <property type="term" value="P:T cell activation"/>
    <property type="evidence" value="ECO:0007669"/>
    <property type="project" value="TreeGrafter"/>
</dbReference>
<evidence type="ECO:0000256" key="1">
    <source>
        <dbReference type="ARBA" id="ARBA00023319"/>
    </source>
</evidence>
<gene>
    <name evidence="4" type="ORF">NDU88_000921</name>
</gene>
<keyword evidence="2" id="KW-0472">Membrane</keyword>
<name>A0AAV7P6E5_PLEWA</name>
<feature type="domain" description="Ig-like" evidence="3">
    <location>
        <begin position="220"/>
        <end position="319"/>
    </location>
</feature>
<evidence type="ECO:0000313" key="4">
    <source>
        <dbReference type="EMBL" id="KAJ1122434.1"/>
    </source>
</evidence>
<dbReference type="Pfam" id="PF07686">
    <property type="entry name" value="V-set"/>
    <property type="match status" value="1"/>
</dbReference>
<dbReference type="InterPro" id="IPR013151">
    <property type="entry name" value="Immunoglobulin_dom"/>
</dbReference>
<feature type="transmembrane region" description="Helical" evidence="2">
    <location>
        <begin position="442"/>
        <end position="462"/>
    </location>
</feature>
<dbReference type="SMART" id="SM00408">
    <property type="entry name" value="IGc2"/>
    <property type="match status" value="3"/>
</dbReference>
<accession>A0AAV7P6E5</accession>
<dbReference type="Gene3D" id="2.60.40.10">
    <property type="entry name" value="Immunoglobulins"/>
    <property type="match status" value="4"/>
</dbReference>
<dbReference type="AlphaFoldDB" id="A0AAV7P6E5"/>
<dbReference type="SUPFAM" id="SSF48726">
    <property type="entry name" value="Immunoglobulin"/>
    <property type="match status" value="4"/>
</dbReference>
<feature type="domain" description="Ig-like" evidence="3">
    <location>
        <begin position="322"/>
        <end position="416"/>
    </location>
</feature>
<evidence type="ECO:0000259" key="3">
    <source>
        <dbReference type="PROSITE" id="PS50835"/>
    </source>
</evidence>
<dbReference type="GO" id="GO:0009897">
    <property type="term" value="C:external side of plasma membrane"/>
    <property type="evidence" value="ECO:0007669"/>
    <property type="project" value="TreeGrafter"/>
</dbReference>
<dbReference type="InterPro" id="IPR013106">
    <property type="entry name" value="Ig_V-set"/>
</dbReference>
<dbReference type="GO" id="GO:1990782">
    <property type="term" value="F:protein tyrosine kinase binding"/>
    <property type="evidence" value="ECO:0007669"/>
    <property type="project" value="TreeGrafter"/>
</dbReference>
<dbReference type="InterPro" id="IPR013783">
    <property type="entry name" value="Ig-like_fold"/>
</dbReference>
<feature type="domain" description="Ig-like" evidence="3">
    <location>
        <begin position="128"/>
        <end position="213"/>
    </location>
</feature>
<keyword evidence="5" id="KW-1185">Reference proteome</keyword>
<dbReference type="InterPro" id="IPR003598">
    <property type="entry name" value="Ig_sub2"/>
</dbReference>
<dbReference type="Pfam" id="PF00047">
    <property type="entry name" value="ig"/>
    <property type="match status" value="1"/>
</dbReference>
<dbReference type="GO" id="GO:0045121">
    <property type="term" value="C:membrane raft"/>
    <property type="evidence" value="ECO:0007669"/>
    <property type="project" value="TreeGrafter"/>
</dbReference>
<sequence length="493" mass="54062">MTLGSSGAVDTGTSPWMKVFAEDGTSAVLPCTLTAQQLEVGRAEKYARTSAVWTKAEGHGPVLSVGADGVLLQGRWILPRASVRRTLFPSGDFSLNIHSIQYKDAGHYIGEVQYGGVRKKCHVLMHVIRVTASPSSLLAPGAPVTMICTSTDPLPLAEVCWYQGQAQRSCYRRLQPGWRELRLDAVTEADGGEWRCEHRYVDGSRAQARYTLQVQGFASPTTDPLTIYASVDSYVELPCILKHDPHGEVRVHWTHTTSQGSSRTIVMSEGARQGQETSSSRIAFAAPQRRNYSLSISSVWETDAGLYYCGLTSHGWQLSRSIRLVLVKVTPETPGLAREGTVVRLNCTLSEVFGEEQYSWTHLSPTDNGEGTEAGHTERWTQRKQHTGHLLELSPVSQDDAGTWTCTIHARNTSVAEVAYVLQVTGAQYAGPIFALGGKVSYAVALLILVLFVLSALTILALRNQRRRLSHFAALENDLDGSLTPSRPEKIAW</sequence>
<comment type="caution">
    <text evidence="4">The sequence shown here is derived from an EMBL/GenBank/DDBJ whole genome shotgun (WGS) entry which is preliminary data.</text>
</comment>
<dbReference type="InterPro" id="IPR007110">
    <property type="entry name" value="Ig-like_dom"/>
</dbReference>
<dbReference type="GO" id="GO:0070374">
    <property type="term" value="P:positive regulation of ERK1 and ERK2 cascade"/>
    <property type="evidence" value="ECO:0007669"/>
    <property type="project" value="TreeGrafter"/>
</dbReference>
<keyword evidence="2" id="KW-0812">Transmembrane</keyword>
<dbReference type="EMBL" id="JANPWB010000011">
    <property type="protein sequence ID" value="KAJ1122434.1"/>
    <property type="molecule type" value="Genomic_DNA"/>
</dbReference>